<organism evidence="1 2">
    <name type="scientific">Antarcticirhabdus aurantiaca</name>
    <dbReference type="NCBI Taxonomy" id="2606717"/>
    <lineage>
        <taxon>Bacteria</taxon>
        <taxon>Pseudomonadati</taxon>
        <taxon>Pseudomonadota</taxon>
        <taxon>Alphaproteobacteria</taxon>
        <taxon>Hyphomicrobiales</taxon>
        <taxon>Aurantimonadaceae</taxon>
        <taxon>Antarcticirhabdus</taxon>
    </lineage>
</organism>
<reference evidence="1" key="1">
    <citation type="submission" date="2022-11" db="EMBL/GenBank/DDBJ databases">
        <title>beta-Carotene-producing bacterium, Jeongeuplla avenae sp. nov., alleviates the salt stress of Arabidopsis seedlings.</title>
        <authorList>
            <person name="Jiang L."/>
            <person name="Lee J."/>
        </authorList>
    </citation>
    <scope>NUCLEOTIDE SEQUENCE</scope>
    <source>
        <strain evidence="1">DY_R2A_6</strain>
    </source>
</reference>
<evidence type="ECO:0000313" key="2">
    <source>
        <dbReference type="Proteomes" id="UP001163223"/>
    </source>
</evidence>
<sequence length="210" mass="22321">MSEDFLSRWSRLKRGASEAPVEAPDEALELHSEPGLLAPESDEMIKPDEIAALPAPEALLPGADLAPFLRRGVPAALRNAALRRMWAVDPEIRDFVGEARDYAWDWNVPGGVPVSGPLPEGFDVEGMVRRIFGGGLDADGPDPAVEPLPPVDQQEPAPVAALRDDPPPASVAADGPECKPASDSPSSPFNEPADAPLQPRQRRHGSALPS</sequence>
<dbReference type="EMBL" id="CP113520">
    <property type="protein sequence ID" value="WAJ30781.1"/>
    <property type="molecule type" value="Genomic_DNA"/>
</dbReference>
<proteinExistence type="predicted"/>
<protein>
    <submittedName>
        <fullName evidence="1">DUF3306 domain-containing protein</fullName>
    </submittedName>
</protein>
<gene>
    <name evidence="1" type="ORF">OXU80_11505</name>
</gene>
<evidence type="ECO:0000313" key="1">
    <source>
        <dbReference type="EMBL" id="WAJ30781.1"/>
    </source>
</evidence>
<dbReference type="Proteomes" id="UP001163223">
    <property type="component" value="Chromosome"/>
</dbReference>
<accession>A0ACD4NUZ4</accession>
<name>A0ACD4NUZ4_9HYPH</name>
<keyword evidence="2" id="KW-1185">Reference proteome</keyword>